<protein>
    <submittedName>
        <fullName evidence="1">Uncharacterized protein</fullName>
    </submittedName>
</protein>
<sequence length="115" mass="13043">MAKTILDDTMANLKYKKAEYKDDAMQYYKYFGAIEYQGGIYSVDFSEHGEHIDHDDYIAQSRQAALDDLNKQEGVTSLMIKWTEYMYDQLASGCDGYNATAATVLNTAIKDATPR</sequence>
<gene>
    <name evidence="1" type="ORF">Q8G51_16410</name>
</gene>
<dbReference type="RefSeq" id="WP_228127359.1">
    <property type="nucleotide sequence ID" value="NZ_CP054822.1"/>
</dbReference>
<name>A0AAW8B090_ACILW</name>
<organism evidence="1 2">
    <name type="scientific">Acinetobacter lwoffii</name>
    <dbReference type="NCBI Taxonomy" id="28090"/>
    <lineage>
        <taxon>Bacteria</taxon>
        <taxon>Pseudomonadati</taxon>
        <taxon>Pseudomonadota</taxon>
        <taxon>Gammaproteobacteria</taxon>
        <taxon>Moraxellales</taxon>
        <taxon>Moraxellaceae</taxon>
        <taxon>Acinetobacter</taxon>
    </lineage>
</organism>
<evidence type="ECO:0000313" key="2">
    <source>
        <dbReference type="Proteomes" id="UP001242129"/>
    </source>
</evidence>
<comment type="caution">
    <text evidence="1">The sequence shown here is derived from an EMBL/GenBank/DDBJ whole genome shotgun (WGS) entry which is preliminary data.</text>
</comment>
<dbReference type="Proteomes" id="UP001242129">
    <property type="component" value="Unassembled WGS sequence"/>
</dbReference>
<reference evidence="1" key="1">
    <citation type="submission" date="2023-07" db="EMBL/GenBank/DDBJ databases">
        <title>Dynamics of blaOXA-23 gene transmission in Acinetobacter spp. from contaminated veterinary surfaces.</title>
        <authorList>
            <person name="Moreira Da Silva J."/>
            <person name="Menezes J."/>
            <person name="Fernandes L."/>
            <person name="Marques C."/>
            <person name="Amaral A."/>
            <person name="Timofte D."/>
            <person name="Pomba C."/>
        </authorList>
    </citation>
    <scope>NUCLEOTIDE SEQUENCE</scope>
    <source>
        <strain evidence="1">CMVB11Z4A1</strain>
    </source>
</reference>
<evidence type="ECO:0000313" key="1">
    <source>
        <dbReference type="EMBL" id="MDP1449317.1"/>
    </source>
</evidence>
<dbReference type="EMBL" id="JAUUUS010000341">
    <property type="protein sequence ID" value="MDP1449317.1"/>
    <property type="molecule type" value="Genomic_DNA"/>
</dbReference>
<dbReference type="AlphaFoldDB" id="A0AAW8B090"/>
<accession>A0AAW8B090</accession>
<proteinExistence type="predicted"/>